<proteinExistence type="predicted"/>
<gene>
    <name evidence="1" type="ORF">L2725_10360</name>
</gene>
<dbReference type="InterPro" id="IPR007833">
    <property type="entry name" value="Capsule_polysaccharide_synth"/>
</dbReference>
<dbReference type="Proteomes" id="UP001202831">
    <property type="component" value="Unassembled WGS sequence"/>
</dbReference>
<dbReference type="CDD" id="cd16439">
    <property type="entry name" value="beta_Kdo_transferase_KpsC_2"/>
    <property type="match status" value="1"/>
</dbReference>
<comment type="caution">
    <text evidence="1">The sequence shown here is derived from an EMBL/GenBank/DDBJ whole genome shotgun (WGS) entry which is preliminary data.</text>
</comment>
<sequence>MTLYTRSTGIMTRSSVLQACLGQPLARYSPLSRITESDGFVGWGNKANSAGLEAKAKSSGVPFIRLEDGFIGYTGHPANGGQSLSVVVDDEGIYYDGRMPSRLESLIAKPLCAEETSRVNALQNALIKFGITKYNCYANPSAHLELPEVLDYLLAGAPYVLLVDQVAGDLSLEGAEVSEADLISMITDARAQYPHAKLLIRAHPDTLYGNKKGLLSSLKDSPLLTDVIWFAAPCHPHALIRGADAIFTLSSQLGFEALILSKTVHCYGLPFYAGWGLTRDAKPCQRRKELAPHGASLEQLMYGALVRYARYYHPVLERRCEVEDAIEVIRTQQVGEPKLNKLYLLGFSMWKRAFMGDFCRHLATEIQFVSKSPYKLNRDEKLLVWGNRFDNMHQVLRAEDGFIRSAGLGSNLCRPSSVVIDSQSMYFNAQRPNNLRQMLNTAELTQEEISRGEKLCRLLVEADINKYNLSQNAEYLPDSNAAGKQKLLVVGQVDGDASTVTGSPIIQTNEQLLWAVREAYPDAWIIYKPHPDVVAGNRQGQLSAECQQQCVDELVDNLTLNTLYPQVDELHTMTSLSGFEALLRDKKVVTWGQPFYAGWGLTEDNHPANDRLRARSLAELVFIALVKYPIYIDWDSGLYSSPEWMTAKFASRKAAANLQQSRWRRWQLKLNYLMETLSKG</sequence>
<accession>A0ABT0N6V7</accession>
<reference evidence="1 2" key="1">
    <citation type="submission" date="2022-01" db="EMBL/GenBank/DDBJ databases">
        <title>Whole genome-based taxonomy of the Shewanellaceae.</title>
        <authorList>
            <person name="Martin-Rodriguez A.J."/>
        </authorList>
    </citation>
    <scope>NUCLEOTIDE SEQUENCE [LARGE SCALE GENOMIC DNA]</scope>
    <source>
        <strain evidence="1 2">DSM 21332</strain>
    </source>
</reference>
<evidence type="ECO:0000313" key="2">
    <source>
        <dbReference type="Proteomes" id="UP001202831"/>
    </source>
</evidence>
<dbReference type="CDD" id="cd16440">
    <property type="entry name" value="beta_Kdo_transferase_KpsC_1"/>
    <property type="match status" value="1"/>
</dbReference>
<protein>
    <submittedName>
        <fullName evidence="1">Capsular polysaccharide biosynthesis protein</fullName>
    </submittedName>
</protein>
<dbReference type="Pfam" id="PF05159">
    <property type="entry name" value="Capsule_synth"/>
    <property type="match status" value="3"/>
</dbReference>
<name>A0ABT0N6V7_9GAMM</name>
<evidence type="ECO:0000313" key="1">
    <source>
        <dbReference type="EMBL" id="MCL2914168.1"/>
    </source>
</evidence>
<organism evidence="1 2">
    <name type="scientific">Shewanella corallii</name>
    <dbReference type="NCBI Taxonomy" id="560080"/>
    <lineage>
        <taxon>Bacteria</taxon>
        <taxon>Pseudomonadati</taxon>
        <taxon>Pseudomonadota</taxon>
        <taxon>Gammaproteobacteria</taxon>
        <taxon>Alteromonadales</taxon>
        <taxon>Shewanellaceae</taxon>
        <taxon>Shewanella</taxon>
    </lineage>
</organism>
<keyword evidence="2" id="KW-1185">Reference proteome</keyword>
<dbReference type="EMBL" id="JAKIKT010000003">
    <property type="protein sequence ID" value="MCL2914168.1"/>
    <property type="molecule type" value="Genomic_DNA"/>
</dbReference>
<dbReference type="RefSeq" id="WP_249248894.1">
    <property type="nucleotide sequence ID" value="NZ_JAKIKT010000003.1"/>
</dbReference>